<evidence type="ECO:0000256" key="8">
    <source>
        <dbReference type="ARBA" id="ARBA00044898"/>
    </source>
</evidence>
<feature type="transmembrane region" description="Helical" evidence="20">
    <location>
        <begin position="541"/>
        <end position="560"/>
    </location>
</feature>
<feature type="transmembrane region" description="Helical" evidence="20">
    <location>
        <begin position="244"/>
        <end position="266"/>
    </location>
</feature>
<comment type="function">
    <text evidence="17">Lysosomal dipeptide uniporter that selectively exports lysine, arginine or histidine-containing dipeptides with a net positive charge from the lysosome lumen into the cytosol. Could play a role in a specific type of protein O-glycosylation indirectly regulating macrophages migration and tissue invasion. Also essential for liver homeostasis.</text>
</comment>
<feature type="region of interest" description="Disordered" evidence="19">
    <location>
        <begin position="1"/>
        <end position="54"/>
    </location>
</feature>
<evidence type="ECO:0000256" key="5">
    <source>
        <dbReference type="ARBA" id="ARBA00044884"/>
    </source>
</evidence>
<sequence>MPALLEHVPVLAGQSPRTASAVGEPRPDDSAPSTKDSVTDSDAPDPGKDGFEVPEKLETSARSVTSFDVGATALAKKPEIPWAVKGPVLAMVIFFEVAVYWNSGLGSIKATIRNKLGINNAQYGVIQSAQSLVNTVVPFFSGAIMDYYGAEISSVVCSTLIFVGYLLAAIGATIDSYPLVVVGEVLAGFGDITVRTSQIKITSHWFAGTHLGLVLGLAISVQRTTGVVSKATAIPIARHSGYHMFFWVALILQAAALAVNVLYFLYERRVPAQFRAVTGRALAAQAKKSGDSTRTGGIKLGFRRFWRSVWLLPAFFWLLILTQLLQNGVVISFQGLSADMVRVTRGTTEKAAGWISAVGQIPVIILTPLTGVFFDRIGFRVHFIALSALGWIVIFCLLGFTGLNPIAVTMLQSLPYAINLIPLQAVIALSVSPLQQGSAQGTYQALVNAGTVIVSVCSGAIQDVSPKGRKNYNNVLIFMLAIKAFDVAAGGLYCLLDLTSLDKILSRSNAQQRAYNDKVHAGELEPAQTPMLEPKRGWTRAALVIILAQCIVAWVVFLKYSV</sequence>
<dbReference type="InterPro" id="IPR036259">
    <property type="entry name" value="MFS_trans_sf"/>
</dbReference>
<comment type="catalytic activity">
    <reaction evidence="8">
        <text>L-aspartyl-L-lysine(out) = L-aspartyl-L-lysine(in)</text>
        <dbReference type="Rhea" id="RHEA:79411"/>
        <dbReference type="ChEBI" id="CHEBI:229953"/>
    </reaction>
</comment>
<comment type="catalytic activity">
    <reaction evidence="7">
        <text>L-alpha-aminoacyl-L-lysine(out) = L-alpha-aminoacyl-L-lysine(in)</text>
        <dbReference type="Rhea" id="RHEA:79383"/>
        <dbReference type="ChEBI" id="CHEBI:229966"/>
    </reaction>
</comment>
<reference evidence="22 23" key="1">
    <citation type="submission" date="2021-12" db="EMBL/GenBank/DDBJ databases">
        <title>High titer production of polyol ester of fatty acids by Rhodotorula paludigena BS15 towards product separation-free biomass refinery.</title>
        <authorList>
            <person name="Mano J."/>
            <person name="Ono H."/>
            <person name="Tanaka T."/>
            <person name="Naito K."/>
            <person name="Sushida H."/>
            <person name="Ike M."/>
            <person name="Tokuyasu K."/>
            <person name="Kitaoka M."/>
        </authorList>
    </citation>
    <scope>NUCLEOTIDE SEQUENCE [LARGE SCALE GENOMIC DNA]</scope>
    <source>
        <strain evidence="22 23">BS15</strain>
    </source>
</reference>
<comment type="catalytic activity">
    <reaction evidence="13">
        <text>L-alanyl-L-lysine(out) = L-alanyl-L-lysine(in)</text>
        <dbReference type="Rhea" id="RHEA:79415"/>
        <dbReference type="ChEBI" id="CHEBI:192470"/>
    </reaction>
</comment>
<evidence type="ECO:0000256" key="1">
    <source>
        <dbReference type="ARBA" id="ARBA00004141"/>
    </source>
</evidence>
<comment type="catalytic activity">
    <reaction evidence="11">
        <text>L-arginyl-glycine(out) = L-arginyl-glycine(in)</text>
        <dbReference type="Rhea" id="RHEA:79391"/>
        <dbReference type="ChEBI" id="CHEBI:229955"/>
    </reaction>
</comment>
<evidence type="ECO:0000256" key="14">
    <source>
        <dbReference type="ARBA" id="ARBA00044924"/>
    </source>
</evidence>
<evidence type="ECO:0000256" key="11">
    <source>
        <dbReference type="ARBA" id="ARBA00044903"/>
    </source>
</evidence>
<comment type="catalytic activity">
    <reaction evidence="5">
        <text>L-alpha-aminoacyl-L-histidine(out) = L-alpha-aminoacyl-L-histidine(in)</text>
        <dbReference type="Rhea" id="RHEA:79375"/>
        <dbReference type="ChEBI" id="CHEBI:229967"/>
    </reaction>
</comment>
<feature type="transmembrane region" description="Helical" evidence="20">
    <location>
        <begin position="381"/>
        <end position="401"/>
    </location>
</feature>
<name>A0AAV5GD47_9BASI</name>
<comment type="catalytic activity">
    <reaction evidence="14">
        <text>L-lysyl-glycine(out) = L-lysyl-glycine(in)</text>
        <dbReference type="Rhea" id="RHEA:79407"/>
        <dbReference type="ChEBI" id="CHEBI:191202"/>
    </reaction>
</comment>
<dbReference type="PROSITE" id="PS50850">
    <property type="entry name" value="MFS"/>
    <property type="match status" value="1"/>
</dbReference>
<evidence type="ECO:0000256" key="6">
    <source>
        <dbReference type="ARBA" id="ARBA00044891"/>
    </source>
</evidence>
<keyword evidence="20" id="KW-0812">Transmembrane</keyword>
<evidence type="ECO:0000256" key="12">
    <source>
        <dbReference type="ARBA" id="ARBA00044912"/>
    </source>
</evidence>
<comment type="subcellular location">
    <subcellularLocation>
        <location evidence="1">Membrane</location>
        <topology evidence="1">Multi-pass membrane protein</topology>
    </subcellularLocation>
</comment>
<comment type="catalytic activity">
    <reaction evidence="9">
        <text>L-arginyl-L-alpha-amino acid(out) = L-arginyl-L-alpha-amino acid(in)</text>
        <dbReference type="Rhea" id="RHEA:79371"/>
        <dbReference type="ChEBI" id="CHEBI:84315"/>
    </reaction>
</comment>
<comment type="catalytic activity">
    <reaction evidence="12">
        <text>L-histidyl-L-alpha-amino acid(out) = L-histidyl-L-alpha-amino acid(in)</text>
        <dbReference type="Rhea" id="RHEA:79379"/>
        <dbReference type="ChEBI" id="CHEBI:229964"/>
    </reaction>
</comment>
<dbReference type="SUPFAM" id="SSF103473">
    <property type="entry name" value="MFS general substrate transporter"/>
    <property type="match status" value="1"/>
</dbReference>
<dbReference type="PANTHER" id="PTHR23512:SF12">
    <property type="entry name" value="TRANSPORTER, PUTATIVE (AFU_ORTHOLOGUE AFUA_4G00260)-RELATED"/>
    <property type="match status" value="1"/>
</dbReference>
<feature type="transmembrane region" description="Helical" evidence="20">
    <location>
        <begin position="351"/>
        <end position="374"/>
    </location>
</feature>
<feature type="domain" description="Major facilitator superfamily (MFS) profile" evidence="21">
    <location>
        <begin position="82"/>
        <end position="500"/>
    </location>
</feature>
<dbReference type="Gene3D" id="1.20.1250.20">
    <property type="entry name" value="MFS general substrate transporter like domains"/>
    <property type="match status" value="2"/>
</dbReference>
<comment type="catalytic activity">
    <reaction evidence="10">
        <text>L-lysyl-L-lysine(out) = L-lysyl-L-lysine(in)</text>
        <dbReference type="Rhea" id="RHEA:79403"/>
        <dbReference type="ChEBI" id="CHEBI:229956"/>
    </reaction>
</comment>
<dbReference type="GO" id="GO:0022857">
    <property type="term" value="F:transmembrane transporter activity"/>
    <property type="evidence" value="ECO:0007669"/>
    <property type="project" value="InterPro"/>
</dbReference>
<comment type="catalytic activity">
    <reaction evidence="2">
        <text>L-lysyl-L-alanine(out) = L-lysyl-L-alanine(in)</text>
        <dbReference type="Rhea" id="RHEA:79399"/>
        <dbReference type="ChEBI" id="CHEBI:229954"/>
    </reaction>
</comment>
<evidence type="ECO:0000256" key="13">
    <source>
        <dbReference type="ARBA" id="ARBA00044919"/>
    </source>
</evidence>
<feature type="transmembrane region" description="Helical" evidence="20">
    <location>
        <begin position="206"/>
        <end position="224"/>
    </location>
</feature>
<evidence type="ECO:0000256" key="10">
    <source>
        <dbReference type="ARBA" id="ARBA00044900"/>
    </source>
</evidence>
<keyword evidence="20" id="KW-0472">Membrane</keyword>
<evidence type="ECO:0000256" key="2">
    <source>
        <dbReference type="ARBA" id="ARBA00044876"/>
    </source>
</evidence>
<evidence type="ECO:0000313" key="23">
    <source>
        <dbReference type="Proteomes" id="UP001342314"/>
    </source>
</evidence>
<evidence type="ECO:0000256" key="17">
    <source>
        <dbReference type="ARBA" id="ARBA00045709"/>
    </source>
</evidence>
<comment type="catalytic activity">
    <reaction evidence="6">
        <text>L-lysyl-L-alpha-amino acid(out) = L-lysyl-L-alpha-amino acid(in)</text>
        <dbReference type="Rhea" id="RHEA:79387"/>
        <dbReference type="ChEBI" id="CHEBI:229965"/>
    </reaction>
</comment>
<comment type="catalytic activity">
    <reaction evidence="3">
        <text>L-histidyl-glycine(out) = L-histidyl-glycine(in)</text>
        <dbReference type="Rhea" id="RHEA:79395"/>
        <dbReference type="ChEBI" id="CHEBI:229957"/>
    </reaction>
</comment>
<evidence type="ECO:0000256" key="3">
    <source>
        <dbReference type="ARBA" id="ARBA00044878"/>
    </source>
</evidence>
<evidence type="ECO:0000256" key="7">
    <source>
        <dbReference type="ARBA" id="ARBA00044893"/>
    </source>
</evidence>
<evidence type="ECO:0000256" key="4">
    <source>
        <dbReference type="ARBA" id="ARBA00044881"/>
    </source>
</evidence>
<evidence type="ECO:0000256" key="16">
    <source>
        <dbReference type="ARBA" id="ARBA00045018"/>
    </source>
</evidence>
<organism evidence="22 23">
    <name type="scientific">Rhodotorula paludigena</name>
    <dbReference type="NCBI Taxonomy" id="86838"/>
    <lineage>
        <taxon>Eukaryota</taxon>
        <taxon>Fungi</taxon>
        <taxon>Dikarya</taxon>
        <taxon>Basidiomycota</taxon>
        <taxon>Pucciniomycotina</taxon>
        <taxon>Microbotryomycetes</taxon>
        <taxon>Sporidiobolales</taxon>
        <taxon>Sporidiobolaceae</taxon>
        <taxon>Rhodotorula</taxon>
    </lineage>
</organism>
<dbReference type="Pfam" id="PF07690">
    <property type="entry name" value="MFS_1"/>
    <property type="match status" value="2"/>
</dbReference>
<dbReference type="PANTHER" id="PTHR23512">
    <property type="entry name" value="MAJOR FACILITATOR SUPERFAMILY DOMAIN-CONTAINING PROTEIN 1"/>
    <property type="match status" value="1"/>
</dbReference>
<comment type="subunit">
    <text evidence="18">Homodimer. Interacts with lysosomal protein GLMP (via lumenal domain); the interaction starts while both proteins are still in the endoplasmic reticulum and is required for stabilization of MFSD1 in lysosomes but has no direct effect on its targeting to lysosomes or transporter activity.</text>
</comment>
<protein>
    <recommendedName>
        <fullName evidence="15">Lysosomal dipeptide transporter MFSD1</fullName>
    </recommendedName>
    <alternativeName>
        <fullName evidence="16">Major facilitator superfamily domain-containing protein 1</fullName>
    </alternativeName>
</protein>
<evidence type="ECO:0000259" key="21">
    <source>
        <dbReference type="PROSITE" id="PS50850"/>
    </source>
</evidence>
<comment type="catalytic activity">
    <reaction evidence="4">
        <text>L-alpha-aminoacyl-L-arginine(out) = L-alpha-aminoacyl-L-arginine(in)</text>
        <dbReference type="Rhea" id="RHEA:79367"/>
        <dbReference type="ChEBI" id="CHEBI:229968"/>
    </reaction>
</comment>
<keyword evidence="23" id="KW-1185">Reference proteome</keyword>
<dbReference type="EMBL" id="BQKY01000002">
    <property type="protein sequence ID" value="GJN87670.1"/>
    <property type="molecule type" value="Genomic_DNA"/>
</dbReference>
<proteinExistence type="predicted"/>
<feature type="transmembrane region" description="Helical" evidence="20">
    <location>
        <begin position="443"/>
        <end position="462"/>
    </location>
</feature>
<dbReference type="GO" id="GO:0016020">
    <property type="term" value="C:membrane"/>
    <property type="evidence" value="ECO:0007669"/>
    <property type="project" value="UniProtKB-SubCell"/>
</dbReference>
<feature type="transmembrane region" description="Helical" evidence="20">
    <location>
        <begin position="82"/>
        <end position="101"/>
    </location>
</feature>
<evidence type="ECO:0000256" key="18">
    <source>
        <dbReference type="ARBA" id="ARBA00046376"/>
    </source>
</evidence>
<dbReference type="InterPro" id="IPR052187">
    <property type="entry name" value="MFSD1"/>
</dbReference>
<feature type="transmembrane region" description="Helical" evidence="20">
    <location>
        <begin position="474"/>
        <end position="496"/>
    </location>
</feature>
<feature type="compositionally biased region" description="Basic and acidic residues" evidence="19">
    <location>
        <begin position="45"/>
        <end position="54"/>
    </location>
</feature>
<accession>A0AAV5GD47</accession>
<evidence type="ECO:0000256" key="20">
    <source>
        <dbReference type="SAM" id="Phobius"/>
    </source>
</evidence>
<evidence type="ECO:0000256" key="19">
    <source>
        <dbReference type="SAM" id="MobiDB-lite"/>
    </source>
</evidence>
<dbReference type="AlphaFoldDB" id="A0AAV5GD47"/>
<gene>
    <name evidence="22" type="ORF">Rhopal_000625-T1</name>
</gene>
<feature type="transmembrane region" description="Helical" evidence="20">
    <location>
        <begin position="121"/>
        <end position="140"/>
    </location>
</feature>
<dbReference type="InterPro" id="IPR020846">
    <property type="entry name" value="MFS_dom"/>
</dbReference>
<dbReference type="Proteomes" id="UP001342314">
    <property type="component" value="Unassembled WGS sequence"/>
</dbReference>
<evidence type="ECO:0000256" key="9">
    <source>
        <dbReference type="ARBA" id="ARBA00044899"/>
    </source>
</evidence>
<comment type="caution">
    <text evidence="22">The sequence shown here is derived from an EMBL/GenBank/DDBJ whole genome shotgun (WGS) entry which is preliminary data.</text>
</comment>
<evidence type="ECO:0000256" key="15">
    <source>
        <dbReference type="ARBA" id="ARBA00044985"/>
    </source>
</evidence>
<evidence type="ECO:0000313" key="22">
    <source>
        <dbReference type="EMBL" id="GJN87670.1"/>
    </source>
</evidence>
<feature type="transmembrane region" description="Helical" evidence="20">
    <location>
        <begin position="309"/>
        <end position="331"/>
    </location>
</feature>
<dbReference type="InterPro" id="IPR011701">
    <property type="entry name" value="MFS"/>
</dbReference>
<keyword evidence="20" id="KW-1133">Transmembrane helix</keyword>